<dbReference type="GO" id="GO:0005886">
    <property type="term" value="C:plasma membrane"/>
    <property type="evidence" value="ECO:0007669"/>
    <property type="project" value="UniProtKB-SubCell"/>
</dbReference>
<keyword evidence="2" id="KW-1003">Cell membrane</keyword>
<dbReference type="GO" id="GO:0006457">
    <property type="term" value="P:protein folding"/>
    <property type="evidence" value="ECO:0007669"/>
    <property type="project" value="InterPro"/>
</dbReference>
<dbReference type="PANTHER" id="PTHR36570:SF3">
    <property type="entry name" value="DISULFIDE BOND FORMATION PROTEIN B"/>
    <property type="match status" value="1"/>
</dbReference>
<dbReference type="InterPro" id="IPR003752">
    <property type="entry name" value="DiS_bond_form_DsbB/BdbC"/>
</dbReference>
<dbReference type="EMBL" id="JABWMJ010000002">
    <property type="protein sequence ID" value="NUZ05021.1"/>
    <property type="molecule type" value="Genomic_DNA"/>
</dbReference>
<protein>
    <submittedName>
        <fullName evidence="7">Disulfide bond formation protein B</fullName>
    </submittedName>
</protein>
<evidence type="ECO:0000256" key="1">
    <source>
        <dbReference type="ARBA" id="ARBA00004651"/>
    </source>
</evidence>
<evidence type="ECO:0000256" key="6">
    <source>
        <dbReference type="SAM" id="Phobius"/>
    </source>
</evidence>
<feature type="transmembrane region" description="Helical" evidence="6">
    <location>
        <begin position="53"/>
        <end position="72"/>
    </location>
</feature>
<accession>A0A7Y6NL06</accession>
<keyword evidence="3 6" id="KW-0812">Transmembrane</keyword>
<feature type="transmembrane region" description="Helical" evidence="6">
    <location>
        <begin position="79"/>
        <end position="98"/>
    </location>
</feature>
<dbReference type="GO" id="GO:0015035">
    <property type="term" value="F:protein-disulfide reductase activity"/>
    <property type="evidence" value="ECO:0007669"/>
    <property type="project" value="InterPro"/>
</dbReference>
<evidence type="ECO:0000313" key="8">
    <source>
        <dbReference type="Proteomes" id="UP000529637"/>
    </source>
</evidence>
<organism evidence="7 8">
    <name type="scientific">Piscinibacter koreensis</name>
    <dbReference type="NCBI Taxonomy" id="2742824"/>
    <lineage>
        <taxon>Bacteria</taxon>
        <taxon>Pseudomonadati</taxon>
        <taxon>Pseudomonadota</taxon>
        <taxon>Betaproteobacteria</taxon>
        <taxon>Burkholderiales</taxon>
        <taxon>Sphaerotilaceae</taxon>
        <taxon>Piscinibacter</taxon>
    </lineage>
</organism>
<dbReference type="InterPro" id="IPR023380">
    <property type="entry name" value="DsbB-like_sf"/>
</dbReference>
<gene>
    <name evidence="7" type="ORF">HQN59_04515</name>
</gene>
<dbReference type="SUPFAM" id="SSF158442">
    <property type="entry name" value="DsbB-like"/>
    <property type="match status" value="1"/>
</dbReference>
<evidence type="ECO:0000256" key="3">
    <source>
        <dbReference type="ARBA" id="ARBA00022692"/>
    </source>
</evidence>
<dbReference type="Pfam" id="PF02600">
    <property type="entry name" value="DsbB"/>
    <property type="match status" value="1"/>
</dbReference>
<dbReference type="Proteomes" id="UP000529637">
    <property type="component" value="Unassembled WGS sequence"/>
</dbReference>
<dbReference type="AlphaFoldDB" id="A0A7Y6NL06"/>
<comment type="subcellular location">
    <subcellularLocation>
        <location evidence="1">Cell membrane</location>
        <topology evidence="1">Multi-pass membrane protein</topology>
    </subcellularLocation>
</comment>
<evidence type="ECO:0000313" key="7">
    <source>
        <dbReference type="EMBL" id="NUZ05021.1"/>
    </source>
</evidence>
<keyword evidence="5 6" id="KW-0472">Membrane</keyword>
<evidence type="ECO:0000256" key="5">
    <source>
        <dbReference type="ARBA" id="ARBA00023136"/>
    </source>
</evidence>
<proteinExistence type="predicted"/>
<sequence>MSTRLPSRSTAADAPRRRSSLLLAVGALFAFGAVGAALVSQHVFGMDPCPWCVLQRAIFVAIGIAALLGLLLRSAPLRSLMGGLGLLLALGGIAAALWQHFVAAASASCNLTLADRIVGALRLDSALPDVFAARASCADAAVDLLGIPYDFWSLAAFVILALLLVRVLALQGRVARLARR</sequence>
<dbReference type="Gene3D" id="1.20.1550.10">
    <property type="entry name" value="DsbB-like"/>
    <property type="match status" value="1"/>
</dbReference>
<evidence type="ECO:0000256" key="2">
    <source>
        <dbReference type="ARBA" id="ARBA00022475"/>
    </source>
</evidence>
<comment type="caution">
    <text evidence="7">The sequence shown here is derived from an EMBL/GenBank/DDBJ whole genome shotgun (WGS) entry which is preliminary data.</text>
</comment>
<dbReference type="PANTHER" id="PTHR36570">
    <property type="entry name" value="DISULFIDE BOND FORMATION PROTEIN B"/>
    <property type="match status" value="1"/>
</dbReference>
<evidence type="ECO:0000256" key="4">
    <source>
        <dbReference type="ARBA" id="ARBA00022989"/>
    </source>
</evidence>
<dbReference type="RefSeq" id="WP_176066554.1">
    <property type="nucleotide sequence ID" value="NZ_JABWMJ010000002.1"/>
</dbReference>
<feature type="transmembrane region" description="Helical" evidence="6">
    <location>
        <begin position="21"/>
        <end position="41"/>
    </location>
</feature>
<name>A0A7Y6NL06_9BURK</name>
<reference evidence="7 8" key="1">
    <citation type="submission" date="2020-06" db="EMBL/GenBank/DDBJ databases">
        <title>Schlegella sp. ID0723 isolated from air conditioner.</title>
        <authorList>
            <person name="Kim D.Y."/>
            <person name="Kim D.-U."/>
        </authorList>
    </citation>
    <scope>NUCLEOTIDE SEQUENCE [LARGE SCALE GENOMIC DNA]</scope>
    <source>
        <strain evidence="7 8">ID0723</strain>
    </source>
</reference>
<keyword evidence="4 6" id="KW-1133">Transmembrane helix</keyword>
<keyword evidence="8" id="KW-1185">Reference proteome</keyword>
<feature type="transmembrane region" description="Helical" evidence="6">
    <location>
        <begin position="151"/>
        <end position="170"/>
    </location>
</feature>
<dbReference type="InterPro" id="IPR050183">
    <property type="entry name" value="DsbB"/>
</dbReference>